<dbReference type="GO" id="GO:0051607">
    <property type="term" value="P:defense response to virus"/>
    <property type="evidence" value="ECO:0007669"/>
    <property type="project" value="UniProtKB-KW"/>
</dbReference>
<keyword evidence="1" id="KW-0051">Antiviral defense</keyword>
<comment type="caution">
    <text evidence="3">The sequence shown here is derived from an EMBL/GenBank/DDBJ whole genome shotgun (WGS) entry which is preliminary data.</text>
</comment>
<dbReference type="RefSeq" id="WP_003516077.1">
    <property type="nucleotide sequence ID" value="NZ_CP013828.1"/>
</dbReference>
<reference evidence="3 4" key="1">
    <citation type="submission" date="2017-09" db="EMBL/GenBank/DDBJ databases">
        <title>Evaluation of Pacific Biosciences Sequencing Technology to Finishing C. thermocellum Genome Sequences.</title>
        <authorList>
            <person name="Brown S."/>
        </authorList>
    </citation>
    <scope>NUCLEOTIDE SEQUENCE [LARGE SCALE GENOMIC DNA]</scope>
    <source>
        <strain evidence="3 4">AD2</strain>
    </source>
</reference>
<dbReference type="Pfam" id="PF03787">
    <property type="entry name" value="RAMPs"/>
    <property type="match status" value="1"/>
</dbReference>
<accession>A0AB36TET7</accession>
<protein>
    <submittedName>
        <fullName evidence="3">CRISPR-associated protein Csx10</fullName>
    </submittedName>
</protein>
<evidence type="ECO:0000313" key="3">
    <source>
        <dbReference type="EMBL" id="PFH02036.1"/>
    </source>
</evidence>
<evidence type="ECO:0000313" key="4">
    <source>
        <dbReference type="Proteomes" id="UP000223596"/>
    </source>
</evidence>
<dbReference type="InterPro" id="IPR005537">
    <property type="entry name" value="RAMP_III_fam"/>
</dbReference>
<gene>
    <name evidence="3" type="ORF">M972_11798</name>
</gene>
<dbReference type="Proteomes" id="UP000223596">
    <property type="component" value="Unassembled WGS sequence"/>
</dbReference>
<evidence type="ECO:0000259" key="2">
    <source>
        <dbReference type="Pfam" id="PF03787"/>
    </source>
</evidence>
<dbReference type="EMBL" id="PDBW01000001">
    <property type="protein sequence ID" value="PFH02036.1"/>
    <property type="molecule type" value="Genomic_DNA"/>
</dbReference>
<organism evidence="3 4">
    <name type="scientific">Acetivibrio thermocellus AD2</name>
    <dbReference type="NCBI Taxonomy" id="1138384"/>
    <lineage>
        <taxon>Bacteria</taxon>
        <taxon>Bacillati</taxon>
        <taxon>Bacillota</taxon>
        <taxon>Clostridia</taxon>
        <taxon>Eubacteriales</taxon>
        <taxon>Oscillospiraceae</taxon>
        <taxon>Acetivibrio</taxon>
    </lineage>
</organism>
<proteinExistence type="predicted"/>
<name>A0AB36TET7_ACETH</name>
<feature type="domain" description="CRISPR type III-associated protein" evidence="2">
    <location>
        <begin position="27"/>
        <end position="207"/>
    </location>
</feature>
<evidence type="ECO:0000256" key="1">
    <source>
        <dbReference type="ARBA" id="ARBA00023118"/>
    </source>
</evidence>
<dbReference type="AlphaFoldDB" id="A0AB36TET7"/>
<sequence>MFKYIEYDIETLQNVKLARTDSKEDSEESIDYISGSAIRGAFIYKYIKKYGVDISQGIHKKKIFSGDITFLNAYPKHDDKRSMPFPKCYFAPKDEMKKFKKSNSTLEIKLRPDIGYERVRLCNFAVANDDLNNYKGIKVEKESNLHINKNKTDSKTKMFRYESIKRGQVFRGIIRVKEEYIDEVRELLNDSIIYIGGSKGNGYGQCKIKNMSEAKEKNPEYELYEKKNSFDKKLYLIAISDIIYRNKLGEYKTFIDEDFLEEKLGLEKVSFVNSNIEIHTISGFNNKWNCRIPQVVGIKAGSVFEYDITGKVDNHKLIEFMNEGIGERKVEGYGRFVIVDSISDAKFEMAEKEEKEDKLSLLRKKRDLEGKLSDSEKKQIQNLLNSIYRKRITDQLSKEVESVTSDLKDGDRLNNSQWGKLMNLFKELKYMQPEEGIGKFEKYKERVMNKTGSYGQNKTAYEQLKYVKIKEDNILDYFTEIVKNSISITWLEEDDLIDSFEEFDVGMDENFAYRVNMEFLSELCRYQLRKEEE</sequence>